<dbReference type="Gene3D" id="3.30.710.10">
    <property type="entry name" value="Potassium Channel Kv1.1, Chain A"/>
    <property type="match status" value="1"/>
</dbReference>
<keyword evidence="2" id="KW-1185">Reference proteome</keyword>
<gene>
    <name evidence="1" type="ORF">QBC36DRAFT_300521</name>
</gene>
<name>A0AAN6W8V3_9PEZI</name>
<organism evidence="1 2">
    <name type="scientific">Triangularia setosa</name>
    <dbReference type="NCBI Taxonomy" id="2587417"/>
    <lineage>
        <taxon>Eukaryota</taxon>
        <taxon>Fungi</taxon>
        <taxon>Dikarya</taxon>
        <taxon>Ascomycota</taxon>
        <taxon>Pezizomycotina</taxon>
        <taxon>Sordariomycetes</taxon>
        <taxon>Sordariomycetidae</taxon>
        <taxon>Sordariales</taxon>
        <taxon>Podosporaceae</taxon>
        <taxon>Triangularia</taxon>
    </lineage>
</organism>
<proteinExistence type="predicted"/>
<protein>
    <recommendedName>
        <fullName evidence="3">BTB domain-containing protein</fullName>
    </recommendedName>
</protein>
<evidence type="ECO:0000313" key="2">
    <source>
        <dbReference type="Proteomes" id="UP001302321"/>
    </source>
</evidence>
<reference evidence="1" key="2">
    <citation type="submission" date="2023-05" db="EMBL/GenBank/DDBJ databases">
        <authorList>
            <consortium name="Lawrence Berkeley National Laboratory"/>
            <person name="Steindorff A."/>
            <person name="Hensen N."/>
            <person name="Bonometti L."/>
            <person name="Westerberg I."/>
            <person name="Brannstrom I.O."/>
            <person name="Guillou S."/>
            <person name="Cros-Aarteil S."/>
            <person name="Calhoun S."/>
            <person name="Haridas S."/>
            <person name="Kuo A."/>
            <person name="Mondo S."/>
            <person name="Pangilinan J."/>
            <person name="Riley R."/>
            <person name="Labutti K."/>
            <person name="Andreopoulos B."/>
            <person name="Lipzen A."/>
            <person name="Chen C."/>
            <person name="Yanf M."/>
            <person name="Daum C."/>
            <person name="Ng V."/>
            <person name="Clum A."/>
            <person name="Ohm R."/>
            <person name="Martin F."/>
            <person name="Silar P."/>
            <person name="Natvig D."/>
            <person name="Lalanne C."/>
            <person name="Gautier V."/>
            <person name="Ament-Velasquez S.L."/>
            <person name="Kruys A."/>
            <person name="Hutchinson M.I."/>
            <person name="Powell A.J."/>
            <person name="Barry K."/>
            <person name="Miller A.N."/>
            <person name="Grigoriev I.V."/>
            <person name="Debuchy R."/>
            <person name="Gladieux P."/>
            <person name="Thoren M.H."/>
            <person name="Johannesson H."/>
        </authorList>
    </citation>
    <scope>NUCLEOTIDE SEQUENCE</scope>
    <source>
        <strain evidence="1">CBS 892.96</strain>
    </source>
</reference>
<dbReference type="EMBL" id="MU866174">
    <property type="protein sequence ID" value="KAK4177140.1"/>
    <property type="molecule type" value="Genomic_DNA"/>
</dbReference>
<evidence type="ECO:0008006" key="3">
    <source>
        <dbReference type="Google" id="ProtNLM"/>
    </source>
</evidence>
<evidence type="ECO:0000313" key="1">
    <source>
        <dbReference type="EMBL" id="KAK4177140.1"/>
    </source>
</evidence>
<dbReference type="InterPro" id="IPR011333">
    <property type="entry name" value="SKP1/BTB/POZ_sf"/>
</dbReference>
<comment type="caution">
    <text evidence="1">The sequence shown here is derived from an EMBL/GenBank/DDBJ whole genome shotgun (WGS) entry which is preliminary data.</text>
</comment>
<accession>A0AAN6W8V3</accession>
<sequence length="355" mass="39514">MGKSSNKNFSAAGSPASIDNDGDLILRVGGAGSLKEPNNIVEFKVDSTTLRRASPVFKALLFGPWLESTVKALASPAEPWTVSLPDDEPSPFTILMGLAHANYKVISRPWDTITIYELLVLADKYDMMHLFSPFTASMKKTVNAYNIVTPNIEVLVVLYCSWALGDEKGFAKALRNVVLHSSLDNCGTTQLVYSGTKLAEIYHLGPADLLDYIAEVRQSILAEFADCINNDYKRRMVGSVCVVKDTSYAPKHICDDYILGGLHRSFTASANIPYFPINPQTIQHSCRGFYEAVLDLLQPMQILQGHLICFPKERFEAHVTGITIISNKRWEPGVLIKQEHRALMRKKRETFEAVV</sequence>
<dbReference type="AlphaFoldDB" id="A0AAN6W8V3"/>
<reference evidence="1" key="1">
    <citation type="journal article" date="2023" name="Mol. Phylogenet. Evol.">
        <title>Genome-scale phylogeny and comparative genomics of the fungal order Sordariales.</title>
        <authorList>
            <person name="Hensen N."/>
            <person name="Bonometti L."/>
            <person name="Westerberg I."/>
            <person name="Brannstrom I.O."/>
            <person name="Guillou S."/>
            <person name="Cros-Aarteil S."/>
            <person name="Calhoun S."/>
            <person name="Haridas S."/>
            <person name="Kuo A."/>
            <person name="Mondo S."/>
            <person name="Pangilinan J."/>
            <person name="Riley R."/>
            <person name="LaButti K."/>
            <person name="Andreopoulos B."/>
            <person name="Lipzen A."/>
            <person name="Chen C."/>
            <person name="Yan M."/>
            <person name="Daum C."/>
            <person name="Ng V."/>
            <person name="Clum A."/>
            <person name="Steindorff A."/>
            <person name="Ohm R.A."/>
            <person name="Martin F."/>
            <person name="Silar P."/>
            <person name="Natvig D.O."/>
            <person name="Lalanne C."/>
            <person name="Gautier V."/>
            <person name="Ament-Velasquez S.L."/>
            <person name="Kruys A."/>
            <person name="Hutchinson M.I."/>
            <person name="Powell A.J."/>
            <person name="Barry K."/>
            <person name="Miller A.N."/>
            <person name="Grigoriev I.V."/>
            <person name="Debuchy R."/>
            <person name="Gladieux P."/>
            <person name="Hiltunen Thoren M."/>
            <person name="Johannesson H."/>
        </authorList>
    </citation>
    <scope>NUCLEOTIDE SEQUENCE</scope>
    <source>
        <strain evidence="1">CBS 892.96</strain>
    </source>
</reference>
<dbReference type="SUPFAM" id="SSF54695">
    <property type="entry name" value="POZ domain"/>
    <property type="match status" value="1"/>
</dbReference>
<dbReference type="Proteomes" id="UP001302321">
    <property type="component" value="Unassembled WGS sequence"/>
</dbReference>